<dbReference type="Proteomes" id="UP000694389">
    <property type="component" value="Unassembled WGS sequence"/>
</dbReference>
<dbReference type="SUPFAM" id="SSF47391">
    <property type="entry name" value="Dimerization-anchoring domain of cAMP-dependent PK regulatory subunit"/>
    <property type="match status" value="1"/>
</dbReference>
<dbReference type="GO" id="GO:0005509">
    <property type="term" value="F:calcium ion binding"/>
    <property type="evidence" value="ECO:0007669"/>
    <property type="project" value="InterPro"/>
</dbReference>
<sequence length="79" mass="9314">WVSSKSWCPYGLKSLMECISRATFLSQPTDITEFLHQYLSELISFRSSHPEIDPKVASFDYQDLWGTLLFKYIRYSLLK</sequence>
<dbReference type="PANTHER" id="PTHR15494:SF0">
    <property type="entry name" value="CALCIUM-BINDING TYROSINE PHOSPHORYLATION-REGULATED PROTEIN"/>
    <property type="match status" value="1"/>
</dbReference>
<accession>A0A8C4H4Y7</accession>
<dbReference type="PANTHER" id="PTHR15494">
    <property type="entry name" value="CALCIUM-BINDING TYROSINE PHOSPHORYLATION-REGULATED PROTEIN"/>
    <property type="match status" value="1"/>
</dbReference>
<organism evidence="1 2">
    <name type="scientific">Dicentrarchus labrax</name>
    <name type="common">European seabass</name>
    <name type="synonym">Morone labrax</name>
    <dbReference type="NCBI Taxonomy" id="13489"/>
    <lineage>
        <taxon>Eukaryota</taxon>
        <taxon>Metazoa</taxon>
        <taxon>Chordata</taxon>
        <taxon>Craniata</taxon>
        <taxon>Vertebrata</taxon>
        <taxon>Euteleostomi</taxon>
        <taxon>Actinopterygii</taxon>
        <taxon>Neopterygii</taxon>
        <taxon>Teleostei</taxon>
        <taxon>Neoteleostei</taxon>
        <taxon>Acanthomorphata</taxon>
        <taxon>Eupercaria</taxon>
        <taxon>Moronidae</taxon>
        <taxon>Dicentrarchus</taxon>
    </lineage>
</organism>
<name>A0A8C4H4Y7_DICLA</name>
<dbReference type="Gene3D" id="1.20.890.10">
    <property type="entry name" value="cAMP-dependent protein kinase regulatory subunit, dimerization-anchoring domain"/>
    <property type="match status" value="1"/>
</dbReference>
<dbReference type="GO" id="GO:0005737">
    <property type="term" value="C:cytoplasm"/>
    <property type="evidence" value="ECO:0007669"/>
    <property type="project" value="TreeGrafter"/>
</dbReference>
<reference evidence="1" key="2">
    <citation type="submission" date="2025-09" db="UniProtKB">
        <authorList>
            <consortium name="Ensembl"/>
        </authorList>
    </citation>
    <scope>IDENTIFICATION</scope>
</reference>
<dbReference type="InterPro" id="IPR047579">
    <property type="entry name" value="DD_CABYR_SP17"/>
</dbReference>
<evidence type="ECO:0000313" key="1">
    <source>
        <dbReference type="Ensembl" id="ENSDLAP00005037193.1"/>
    </source>
</evidence>
<dbReference type="InterPro" id="IPR038848">
    <property type="entry name" value="CABYR"/>
</dbReference>
<dbReference type="AlphaFoldDB" id="A0A8C4H4Y7"/>
<dbReference type="CDD" id="cd12100">
    <property type="entry name" value="DD_CABYR_SP17"/>
    <property type="match status" value="1"/>
</dbReference>
<reference evidence="1" key="1">
    <citation type="submission" date="2025-08" db="UniProtKB">
        <authorList>
            <consortium name="Ensembl"/>
        </authorList>
    </citation>
    <scope>IDENTIFICATION</scope>
</reference>
<keyword evidence="2" id="KW-1185">Reference proteome</keyword>
<evidence type="ECO:0000313" key="2">
    <source>
        <dbReference type="Proteomes" id="UP000694389"/>
    </source>
</evidence>
<dbReference type="GeneTree" id="ENSGT01060000248756"/>
<dbReference type="GO" id="GO:0048240">
    <property type="term" value="P:sperm capacitation"/>
    <property type="evidence" value="ECO:0007669"/>
    <property type="project" value="InterPro"/>
</dbReference>
<proteinExistence type="predicted"/>
<dbReference type="GO" id="GO:0035686">
    <property type="term" value="C:sperm fibrous sheath"/>
    <property type="evidence" value="ECO:0007669"/>
    <property type="project" value="TreeGrafter"/>
</dbReference>
<protein>
    <submittedName>
        <fullName evidence="1">Uncharacterized protein</fullName>
    </submittedName>
</protein>
<dbReference type="Ensembl" id="ENSDLAT00005039694.2">
    <property type="protein sequence ID" value="ENSDLAP00005037193.1"/>
    <property type="gene ID" value="ENSDLAG00005016613.2"/>
</dbReference>